<accession>A0A1N7F3N1</accession>
<evidence type="ECO:0000259" key="1">
    <source>
        <dbReference type="PROSITE" id="PS50042"/>
    </source>
</evidence>
<dbReference type="InterPro" id="IPR018821">
    <property type="entry name" value="DUF294_put_nucleoTrafse_sb-bd"/>
</dbReference>
<feature type="domain" description="Cyclic nucleotide-binding" evidence="1">
    <location>
        <begin position="10"/>
        <end position="125"/>
    </location>
</feature>
<dbReference type="SUPFAM" id="SSF54631">
    <property type="entry name" value="CBS-domain pair"/>
    <property type="match status" value="1"/>
</dbReference>
<dbReference type="CDD" id="cd00038">
    <property type="entry name" value="CAP_ED"/>
    <property type="match status" value="1"/>
</dbReference>
<dbReference type="STRING" id="34061.B0189_07540"/>
<reference evidence="3" key="1">
    <citation type="submission" date="2017-01" db="EMBL/GenBank/DDBJ databases">
        <authorList>
            <person name="Varghese N."/>
            <person name="Submissions S."/>
        </authorList>
    </citation>
    <scope>NUCLEOTIDE SEQUENCE [LARGE SCALE GENOMIC DNA]</scope>
    <source>
        <strain evidence="3">DSM 21768</strain>
    </source>
</reference>
<organism evidence="2 3">
    <name type="scientific">Moraxella cuniculi DSM 21768</name>
    <dbReference type="NCBI Taxonomy" id="1122245"/>
    <lineage>
        <taxon>Bacteria</taxon>
        <taxon>Pseudomonadati</taxon>
        <taxon>Pseudomonadota</taxon>
        <taxon>Gammaproteobacteria</taxon>
        <taxon>Moraxellales</taxon>
        <taxon>Moraxellaceae</taxon>
        <taxon>Moraxella</taxon>
    </lineage>
</organism>
<dbReference type="InterPro" id="IPR006669">
    <property type="entry name" value="MgtE_transporter"/>
</dbReference>
<dbReference type="AlphaFoldDB" id="A0A1N7F3N1"/>
<dbReference type="PROSITE" id="PS50042">
    <property type="entry name" value="CNMP_BINDING_3"/>
    <property type="match status" value="1"/>
</dbReference>
<protein>
    <submittedName>
        <fullName evidence="2">CBS domain-containing protein</fullName>
    </submittedName>
</protein>
<dbReference type="Pfam" id="PF03445">
    <property type="entry name" value="DUF294"/>
    <property type="match status" value="1"/>
</dbReference>
<dbReference type="Pfam" id="PF00571">
    <property type="entry name" value="CBS"/>
    <property type="match status" value="1"/>
</dbReference>
<dbReference type="InterPro" id="IPR000595">
    <property type="entry name" value="cNMP-bd_dom"/>
</dbReference>
<name>A0A1N7F3N1_9GAMM</name>
<dbReference type="CDD" id="cd05401">
    <property type="entry name" value="NT_GlnE_GlnD_like"/>
    <property type="match status" value="1"/>
</dbReference>
<dbReference type="GO" id="GO:0016020">
    <property type="term" value="C:membrane"/>
    <property type="evidence" value="ECO:0007669"/>
    <property type="project" value="InterPro"/>
</dbReference>
<sequence length="604" mass="68394">MNRFDFSTAPYNALTPKQRNTLQAATDIVFFDDNATIITAQDSIEALYIVIKGMVKEIDANQEVLALYHPSDSFDTRALFEQSYRHSFVAVEQSLLYAIPKAIIRQLIEENSDFGAYFFANIADKLKNQADGRREHELAGLFTAKVRDAYRPYDKLHSGTINLIEAAKIMQHNKSKSLLIEHEGKIGLVTESLFRDVFIKNADTLNPFDAVHLWAKFDLISVDIQDFMFTALLKMMHHRIQRVVITKQAKPVGVLEQVDILAFLSNHSHLIAEKLEVATSLDELAEVALQMNHTIWALHSGGMQAKQLSQLMQVLNGRLFEKAWQMIAPDTIVQNSCLLVMGSEGRGEQVLKTDQDNALIVKDSIDIASVRPYADKLSATLERFGYPPCMGKIMVNNPAWCQPVSQFEQTISHWCNNPSPDNLMNLAIFMDARAISGDETLLDRLRGYLYQHLDSDVGMLMNFARAINQFDEDGRGFFMQILGQKKHKMDIKKMGTFPVVHGVRALSLQAKISEINTFERIARLAQLGLIEKQLSQDVSEALAYLMNTRLKNGLTALKHNQELTPNQIATEHLSTLERDLLKDALQVVKRFKNHVSSHFNLQYT</sequence>
<dbReference type="SUPFAM" id="SSF51206">
    <property type="entry name" value="cAMP-binding domain-like"/>
    <property type="match status" value="1"/>
</dbReference>
<dbReference type="EMBL" id="FTNU01000009">
    <property type="protein sequence ID" value="SIR94904.1"/>
    <property type="molecule type" value="Genomic_DNA"/>
</dbReference>
<dbReference type="InterPro" id="IPR046342">
    <property type="entry name" value="CBS_dom_sf"/>
</dbReference>
<evidence type="ECO:0000313" key="2">
    <source>
        <dbReference type="EMBL" id="SIR94904.1"/>
    </source>
</evidence>
<dbReference type="InterPro" id="IPR018490">
    <property type="entry name" value="cNMP-bd_dom_sf"/>
</dbReference>
<dbReference type="Gene3D" id="2.60.120.10">
    <property type="entry name" value="Jelly Rolls"/>
    <property type="match status" value="1"/>
</dbReference>
<dbReference type="RefSeq" id="WP_076555426.1">
    <property type="nucleotide sequence ID" value="NZ_FTNU01000009.1"/>
</dbReference>
<evidence type="ECO:0000313" key="3">
    <source>
        <dbReference type="Proteomes" id="UP000187495"/>
    </source>
</evidence>
<dbReference type="Pfam" id="PF00027">
    <property type="entry name" value="cNMP_binding"/>
    <property type="match status" value="1"/>
</dbReference>
<dbReference type="Pfam" id="PF10335">
    <property type="entry name" value="DUF294_C"/>
    <property type="match status" value="1"/>
</dbReference>
<dbReference type="GO" id="GO:0015095">
    <property type="term" value="F:magnesium ion transmembrane transporter activity"/>
    <property type="evidence" value="ECO:0007669"/>
    <property type="project" value="InterPro"/>
</dbReference>
<dbReference type="PANTHER" id="PTHR43773">
    <property type="entry name" value="MAGNESIUM TRANSPORTER MGTE"/>
    <property type="match status" value="1"/>
</dbReference>
<dbReference type="InterPro" id="IPR005105">
    <property type="entry name" value="GlnD_Uridyltrans_N"/>
</dbReference>
<dbReference type="InterPro" id="IPR000644">
    <property type="entry name" value="CBS_dom"/>
</dbReference>
<keyword evidence="3" id="KW-1185">Reference proteome</keyword>
<proteinExistence type="predicted"/>
<dbReference type="SMART" id="SM00116">
    <property type="entry name" value="CBS"/>
    <property type="match status" value="1"/>
</dbReference>
<dbReference type="Proteomes" id="UP000187495">
    <property type="component" value="Unassembled WGS sequence"/>
</dbReference>
<gene>
    <name evidence="2" type="ORF">SAMN02745664_10972</name>
</gene>
<dbReference type="PANTHER" id="PTHR43773:SF1">
    <property type="entry name" value="MAGNESIUM TRANSPORTER MGTE"/>
    <property type="match status" value="1"/>
</dbReference>
<dbReference type="GO" id="GO:0008773">
    <property type="term" value="F:[protein-PII] uridylyltransferase activity"/>
    <property type="evidence" value="ECO:0007669"/>
    <property type="project" value="InterPro"/>
</dbReference>
<dbReference type="InterPro" id="IPR014710">
    <property type="entry name" value="RmlC-like_jellyroll"/>
</dbReference>
<dbReference type="Gene3D" id="3.10.580.10">
    <property type="entry name" value="CBS-domain"/>
    <property type="match status" value="1"/>
</dbReference>